<dbReference type="Pfam" id="PF08547">
    <property type="entry name" value="CIA30"/>
    <property type="match status" value="2"/>
</dbReference>
<keyword evidence="3" id="KW-0496">Mitochondrion</keyword>
<dbReference type="PANTHER" id="PTHR13194:SF18">
    <property type="entry name" value="COMPLEX I INTERMEDIATE-ASSOCIATED PROTEIN 30, MITOCHONDRIAL"/>
    <property type="match status" value="1"/>
</dbReference>
<evidence type="ECO:0000256" key="5">
    <source>
        <dbReference type="SAM" id="SignalP"/>
    </source>
</evidence>
<feature type="signal peptide" evidence="5">
    <location>
        <begin position="1"/>
        <end position="19"/>
    </location>
</feature>
<reference evidence="8" key="1">
    <citation type="journal article" date="2023" name="Commun. Biol.">
        <title>Genome analysis of Parmales, the sister group of diatoms, reveals the evolutionary specialization of diatoms from phago-mixotrophs to photoautotrophs.</title>
        <authorList>
            <person name="Ban H."/>
            <person name="Sato S."/>
            <person name="Yoshikawa S."/>
            <person name="Yamada K."/>
            <person name="Nakamura Y."/>
            <person name="Ichinomiya M."/>
            <person name="Sato N."/>
            <person name="Blanc-Mathieu R."/>
            <person name="Endo H."/>
            <person name="Kuwata A."/>
            <person name="Ogata H."/>
        </authorList>
    </citation>
    <scope>NUCLEOTIDE SEQUENCE [LARGE SCALE GENOMIC DNA]</scope>
    <source>
        <strain evidence="8">NIES 3699</strain>
    </source>
</reference>
<dbReference type="InterPro" id="IPR008979">
    <property type="entry name" value="Galactose-bd-like_sf"/>
</dbReference>
<proteinExistence type="inferred from homology"/>
<feature type="chain" id="PRO_5040922286" description="NADH:ubiquinone oxidoreductase intermediate-associated protein 30 domain-containing protein" evidence="5">
    <location>
        <begin position="20"/>
        <end position="587"/>
    </location>
</feature>
<organism evidence="7 8">
    <name type="scientific">Triparma verrucosa</name>
    <dbReference type="NCBI Taxonomy" id="1606542"/>
    <lineage>
        <taxon>Eukaryota</taxon>
        <taxon>Sar</taxon>
        <taxon>Stramenopiles</taxon>
        <taxon>Ochrophyta</taxon>
        <taxon>Bolidophyceae</taxon>
        <taxon>Parmales</taxon>
        <taxon>Triparmaceae</taxon>
        <taxon>Triparma</taxon>
    </lineage>
</organism>
<evidence type="ECO:0000256" key="4">
    <source>
        <dbReference type="ARBA" id="ARBA00023186"/>
    </source>
</evidence>
<evidence type="ECO:0000256" key="1">
    <source>
        <dbReference type="ARBA" id="ARBA00004173"/>
    </source>
</evidence>
<dbReference type="EMBL" id="BRXX01000161">
    <property type="protein sequence ID" value="GMH94896.1"/>
    <property type="molecule type" value="Genomic_DNA"/>
</dbReference>
<accession>A0A9W7BR09</accession>
<evidence type="ECO:0000313" key="7">
    <source>
        <dbReference type="EMBL" id="GMH94896.1"/>
    </source>
</evidence>
<evidence type="ECO:0000256" key="2">
    <source>
        <dbReference type="ARBA" id="ARBA00007884"/>
    </source>
</evidence>
<feature type="domain" description="NADH:ubiquinone oxidoreductase intermediate-associated protein 30" evidence="6">
    <location>
        <begin position="27"/>
        <end position="162"/>
    </location>
</feature>
<comment type="caution">
    <text evidence="7">The sequence shown here is derived from an EMBL/GenBank/DDBJ whole genome shotgun (WGS) entry which is preliminary data.</text>
</comment>
<dbReference type="PANTHER" id="PTHR13194">
    <property type="entry name" value="COMPLEX I INTERMEDIATE-ASSOCIATED PROTEIN 30"/>
    <property type="match status" value="1"/>
</dbReference>
<evidence type="ECO:0000256" key="3">
    <source>
        <dbReference type="ARBA" id="ARBA00023128"/>
    </source>
</evidence>
<dbReference type="GO" id="GO:0005739">
    <property type="term" value="C:mitochondrion"/>
    <property type="evidence" value="ECO:0007669"/>
    <property type="project" value="UniProtKB-SubCell"/>
</dbReference>
<evidence type="ECO:0000259" key="6">
    <source>
        <dbReference type="Pfam" id="PF08547"/>
    </source>
</evidence>
<comment type="subcellular location">
    <subcellularLocation>
        <location evidence="1">Mitochondrion</location>
    </subcellularLocation>
</comment>
<dbReference type="Proteomes" id="UP001165160">
    <property type="component" value="Unassembled WGS sequence"/>
</dbReference>
<dbReference type="InterPro" id="IPR013857">
    <property type="entry name" value="NADH-UbQ_OxRdtase-assoc_prot30"/>
</dbReference>
<comment type="similarity">
    <text evidence="2">Belongs to the CIA30 family.</text>
</comment>
<keyword evidence="5" id="KW-0732">Signal</keyword>
<keyword evidence="4" id="KW-0143">Chaperone</keyword>
<feature type="domain" description="NADH:ubiquinone oxidoreductase intermediate-associated protein 30" evidence="6">
    <location>
        <begin position="240"/>
        <end position="416"/>
    </location>
</feature>
<dbReference type="AlphaFoldDB" id="A0A9W7BR09"/>
<sequence length="587" mass="64655">MHFHQSLFLLVATASSALGEFSPLWTFDGTNEHKVKLVNDPVMGGQSSSDYTVNDEQVRLEWDGEVKIVPSLSAPGFCNLETSKMFLDKFPDASGSTHLTLLVKTDTPDYQGFKVSFAADTINPQFKCYKADFVIDENTPVDEETGYSIVRIPYNEFSNNWSSYTGEPIVKCSDDASVCPTEKSKKKIQQLGLWAEGAAGVFNLDLLGFYFETIEESEPAVASNANVNVADSDLLALWTFDGDNDHDIKLTNDPVMGGQSNSNYTVTDDNFVEWNGDCKIVPSLSAPGFCNLESKKNFDKFPDASGATHLSMLLKSSTPDYKGFKVSFAANTLNPQFKSFKADFFLNDGVLDEDTGFTKVSVPFEEFSNNWSSYTGEPIVKCSDDASVCPTEKDKQKIQQLGLWAEGVEGEFNLEILGIYAETVTSTDAAEVVKESICTVQKDLLFKITESSADVGLPNGTADESLAQAVCCDTQFTNYPEPRNFYVDHQLFLRLDKDGVNTFYDSACGIPVMKAPIGRTFEEFKEDTSEHGWPSFRGEEIIEENITVGDDGLTIFSKCGTKLGTYETDDSGTRACLDLVCISGQEE</sequence>
<protein>
    <recommendedName>
        <fullName evidence="6">NADH:ubiquinone oxidoreductase intermediate-associated protein 30 domain-containing protein</fullName>
    </recommendedName>
</protein>
<dbReference type="GO" id="GO:0032981">
    <property type="term" value="P:mitochondrial respiratory chain complex I assembly"/>
    <property type="evidence" value="ECO:0007669"/>
    <property type="project" value="TreeGrafter"/>
</dbReference>
<dbReference type="SUPFAM" id="SSF49785">
    <property type="entry name" value="Galactose-binding domain-like"/>
    <property type="match status" value="2"/>
</dbReference>
<gene>
    <name evidence="7" type="ORF">TrVE_jg8229</name>
</gene>
<keyword evidence="8" id="KW-1185">Reference proteome</keyword>
<dbReference type="GO" id="GO:0006120">
    <property type="term" value="P:mitochondrial electron transport, NADH to ubiquinone"/>
    <property type="evidence" value="ECO:0007669"/>
    <property type="project" value="TreeGrafter"/>
</dbReference>
<dbReference type="GO" id="GO:0051082">
    <property type="term" value="F:unfolded protein binding"/>
    <property type="evidence" value="ECO:0007669"/>
    <property type="project" value="TreeGrafter"/>
</dbReference>
<dbReference type="InterPro" id="IPR039131">
    <property type="entry name" value="NDUFAF1"/>
</dbReference>
<evidence type="ECO:0000313" key="8">
    <source>
        <dbReference type="Proteomes" id="UP001165160"/>
    </source>
</evidence>
<name>A0A9W7BR09_9STRA</name>